<protein>
    <submittedName>
        <fullName evidence="12">Sialic acid-binding Ig-like lectin 14</fullName>
    </submittedName>
</protein>
<evidence type="ECO:0000256" key="1">
    <source>
        <dbReference type="ARBA" id="ARBA00004479"/>
    </source>
</evidence>
<feature type="chain" id="PRO_5017384799" evidence="10">
    <location>
        <begin position="31"/>
        <end position="433"/>
    </location>
</feature>
<accession>A0A3B4Z1Y5</accession>
<feature type="domain" description="Ig-like" evidence="11">
    <location>
        <begin position="291"/>
        <end position="359"/>
    </location>
</feature>
<reference evidence="12" key="1">
    <citation type="submission" date="2023-09" db="UniProtKB">
        <authorList>
            <consortium name="Ensembl"/>
        </authorList>
    </citation>
    <scope>IDENTIFICATION</scope>
</reference>
<feature type="transmembrane region" description="Helical" evidence="9">
    <location>
        <begin position="374"/>
        <end position="398"/>
    </location>
</feature>
<dbReference type="InterPro" id="IPR013162">
    <property type="entry name" value="CD80_C2-set"/>
</dbReference>
<dbReference type="GO" id="GO:0005886">
    <property type="term" value="C:plasma membrane"/>
    <property type="evidence" value="ECO:0007669"/>
    <property type="project" value="TreeGrafter"/>
</dbReference>
<evidence type="ECO:0000256" key="10">
    <source>
        <dbReference type="SAM" id="SignalP"/>
    </source>
</evidence>
<dbReference type="InterPro" id="IPR003598">
    <property type="entry name" value="Ig_sub2"/>
</dbReference>
<evidence type="ECO:0000313" key="12">
    <source>
        <dbReference type="Ensembl" id="ENSSPAP00000002813.1"/>
    </source>
</evidence>
<evidence type="ECO:0000256" key="8">
    <source>
        <dbReference type="ARBA" id="ARBA00038361"/>
    </source>
</evidence>
<feature type="domain" description="Ig-like" evidence="11">
    <location>
        <begin position="174"/>
        <end position="271"/>
    </location>
</feature>
<dbReference type="Gene3D" id="2.60.40.10">
    <property type="entry name" value="Immunoglobulins"/>
    <property type="match status" value="3"/>
</dbReference>
<dbReference type="InterPro" id="IPR051036">
    <property type="entry name" value="SIGLEC"/>
</dbReference>
<keyword evidence="2 9" id="KW-0812">Transmembrane</keyword>
<evidence type="ECO:0000256" key="2">
    <source>
        <dbReference type="ARBA" id="ARBA00022692"/>
    </source>
</evidence>
<dbReference type="InterPro" id="IPR036179">
    <property type="entry name" value="Ig-like_dom_sf"/>
</dbReference>
<keyword evidence="7" id="KW-1015">Disulfide bond</keyword>
<dbReference type="InterPro" id="IPR013783">
    <property type="entry name" value="Ig-like_fold"/>
</dbReference>
<dbReference type="PROSITE" id="PS50835">
    <property type="entry name" value="IG_LIKE"/>
    <property type="match status" value="2"/>
</dbReference>
<dbReference type="GeneTree" id="ENSGT01150000286924"/>
<organism evidence="12">
    <name type="scientific">Stegastes partitus</name>
    <name type="common">bicolor damselfish</name>
    <dbReference type="NCBI Taxonomy" id="144197"/>
    <lineage>
        <taxon>Eukaryota</taxon>
        <taxon>Metazoa</taxon>
        <taxon>Chordata</taxon>
        <taxon>Craniata</taxon>
        <taxon>Vertebrata</taxon>
        <taxon>Euteleostomi</taxon>
        <taxon>Actinopterygii</taxon>
        <taxon>Neopterygii</taxon>
        <taxon>Teleostei</taxon>
        <taxon>Neoteleostei</taxon>
        <taxon>Acanthomorphata</taxon>
        <taxon>Ovalentaria</taxon>
        <taxon>Pomacentridae</taxon>
        <taxon>Stegastes</taxon>
    </lineage>
</organism>
<sequence length="433" mass="47629">MFPAECFTHQIRMFALIWTVVLFFVRGTDAQTGTSADKIRRCDTGICITPTVGELTGEAGLCVVIPCSFTVDSGFIFSTIAWYKCEAATCSDSDIIFHAGKSYNNNLQAEYRGRVSLLEPDVRNNNCSIIINDLRESDSGSYQLRVHDELRLGPARYLFSPKATVTVKGLTQKPSVIVPSLTDGQRTTLTCTAPGLCSGSPPKFSWTWRGAGGKKSRITGSITDFQTESLTAGTRRYSSTLTFTPSAEHHDTKITCKVHFTGGLSTEETLALNVNYVKEVQITGDRNPKMGDTLSLTCSVESFLPSFIAWTKHNHNGSLSKSSTSSTLVVPNMTAEHSGPYICEASYRGRSLFSYVNITVSSDLERSSGSSHPVLPWVVAGVSLSVNVLFIFFISCLWNSRKKVKPNQEDSTYMSLQKTDVSPEYEVITQRRN</sequence>
<feature type="signal peptide" evidence="10">
    <location>
        <begin position="1"/>
        <end position="30"/>
    </location>
</feature>
<keyword evidence="10" id="KW-0732">Signal</keyword>
<dbReference type="PANTHER" id="PTHR12035:SF128">
    <property type="entry name" value="BRANCHED CHAIN KETO ACID DEHYDROGENASE E1 SUBUNIT BETA,-LIKE-RELATED"/>
    <property type="match status" value="1"/>
</dbReference>
<keyword evidence="6 9" id="KW-0472">Membrane</keyword>
<dbReference type="GO" id="GO:0033691">
    <property type="term" value="F:sialic acid binding"/>
    <property type="evidence" value="ECO:0007669"/>
    <property type="project" value="TreeGrafter"/>
</dbReference>
<name>A0A3B4Z1Y5_9TELE</name>
<dbReference type="AlphaFoldDB" id="A0A3B4Z1Y5"/>
<dbReference type="SMART" id="SM00409">
    <property type="entry name" value="IG"/>
    <property type="match status" value="3"/>
</dbReference>
<evidence type="ECO:0000256" key="7">
    <source>
        <dbReference type="ARBA" id="ARBA00023157"/>
    </source>
</evidence>
<evidence type="ECO:0000256" key="4">
    <source>
        <dbReference type="ARBA" id="ARBA00022889"/>
    </source>
</evidence>
<evidence type="ECO:0000256" key="5">
    <source>
        <dbReference type="ARBA" id="ARBA00022989"/>
    </source>
</evidence>
<dbReference type="InterPro" id="IPR013106">
    <property type="entry name" value="Ig_V-set"/>
</dbReference>
<evidence type="ECO:0000256" key="9">
    <source>
        <dbReference type="SAM" id="Phobius"/>
    </source>
</evidence>
<dbReference type="PANTHER" id="PTHR12035">
    <property type="entry name" value="SIALIC ACID BINDING IMMUNOGLOBULIN-LIKE LECTIN"/>
    <property type="match status" value="1"/>
</dbReference>
<proteinExistence type="inferred from homology"/>
<dbReference type="Ensembl" id="ENSSPAT00000002856.1">
    <property type="protein sequence ID" value="ENSSPAP00000002813.1"/>
    <property type="gene ID" value="ENSSPAG00000002165.1"/>
</dbReference>
<dbReference type="GO" id="GO:0030246">
    <property type="term" value="F:carbohydrate binding"/>
    <property type="evidence" value="ECO:0007669"/>
    <property type="project" value="UniProtKB-KW"/>
</dbReference>
<dbReference type="SMART" id="SM00408">
    <property type="entry name" value="IGc2"/>
    <property type="match status" value="1"/>
</dbReference>
<dbReference type="Pfam" id="PF08205">
    <property type="entry name" value="C2-set_2"/>
    <property type="match status" value="1"/>
</dbReference>
<keyword evidence="5 9" id="KW-1133">Transmembrane helix</keyword>
<comment type="subcellular location">
    <subcellularLocation>
        <location evidence="1">Membrane</location>
        <topology evidence="1">Single-pass type I membrane protein</topology>
    </subcellularLocation>
</comment>
<evidence type="ECO:0000256" key="3">
    <source>
        <dbReference type="ARBA" id="ARBA00022734"/>
    </source>
</evidence>
<dbReference type="InterPro" id="IPR007110">
    <property type="entry name" value="Ig-like_dom"/>
</dbReference>
<dbReference type="STRING" id="144197.ENSSPAP00000002813"/>
<dbReference type="InterPro" id="IPR003599">
    <property type="entry name" value="Ig_sub"/>
</dbReference>
<evidence type="ECO:0000259" key="11">
    <source>
        <dbReference type="PROSITE" id="PS50835"/>
    </source>
</evidence>
<evidence type="ECO:0000256" key="6">
    <source>
        <dbReference type="ARBA" id="ARBA00023136"/>
    </source>
</evidence>
<dbReference type="GO" id="GO:0007155">
    <property type="term" value="P:cell adhesion"/>
    <property type="evidence" value="ECO:0007669"/>
    <property type="project" value="UniProtKB-KW"/>
</dbReference>
<dbReference type="Pfam" id="PF13927">
    <property type="entry name" value="Ig_3"/>
    <property type="match status" value="1"/>
</dbReference>
<dbReference type="Pfam" id="PF07686">
    <property type="entry name" value="V-set"/>
    <property type="match status" value="1"/>
</dbReference>
<keyword evidence="4" id="KW-0130">Cell adhesion</keyword>
<dbReference type="SUPFAM" id="SSF48726">
    <property type="entry name" value="Immunoglobulin"/>
    <property type="match status" value="3"/>
</dbReference>
<keyword evidence="3" id="KW-0430">Lectin</keyword>
<comment type="similarity">
    <text evidence="8">Belongs to the immunoglobulin superfamily. SIGLEC (sialic acid binding Ig-like lectin) family.</text>
</comment>